<evidence type="ECO:0000313" key="2">
    <source>
        <dbReference type="Proteomes" id="UP000386466"/>
    </source>
</evidence>
<evidence type="ECO:0000313" key="1">
    <source>
        <dbReference type="EMBL" id="VFV46740.1"/>
    </source>
</evidence>
<name>A0A485PM14_LYNPA</name>
<gene>
    <name evidence="1" type="ORF">LYPA_23C009482</name>
</gene>
<protein>
    <submittedName>
        <fullName evidence="1">Uncharacterized protein</fullName>
    </submittedName>
</protein>
<keyword evidence="2" id="KW-1185">Reference proteome</keyword>
<proteinExistence type="predicted"/>
<organism evidence="1 2">
    <name type="scientific">Lynx pardinus</name>
    <name type="common">Iberian lynx</name>
    <name type="synonym">Felis pardina</name>
    <dbReference type="NCBI Taxonomy" id="191816"/>
    <lineage>
        <taxon>Eukaryota</taxon>
        <taxon>Metazoa</taxon>
        <taxon>Chordata</taxon>
        <taxon>Craniata</taxon>
        <taxon>Vertebrata</taxon>
        <taxon>Euteleostomi</taxon>
        <taxon>Mammalia</taxon>
        <taxon>Eutheria</taxon>
        <taxon>Laurasiatheria</taxon>
        <taxon>Carnivora</taxon>
        <taxon>Feliformia</taxon>
        <taxon>Felidae</taxon>
        <taxon>Felinae</taxon>
        <taxon>Lynx</taxon>
    </lineage>
</organism>
<sequence>MRMCRSCEKGRQPVCSPLSAIAHWSSVFSSRPLPAFPLSVTRPQAAPLSRVLSQMWLFSPAPYFRRTAALTRSAPLREGLTEHWPNVGCTQERPLDPAVAGVPRLRPGASPLQKKFARQCSSSVSGIMEKHNTHLAPGFTLKTLLQHQRMWPPSGVCWDQVASTVSAKCPSSRGTAFPCVVREPPGPHSVPGDSPFPPEHHQVGSCRVAAFALPLITVLMEFKPSPFFFLLSPFLV</sequence>
<dbReference type="EMBL" id="CAAGRJ010039378">
    <property type="protein sequence ID" value="VFV46740.1"/>
    <property type="molecule type" value="Genomic_DNA"/>
</dbReference>
<dbReference type="AlphaFoldDB" id="A0A485PM14"/>
<reference evidence="1 2" key="1">
    <citation type="submission" date="2019-01" db="EMBL/GenBank/DDBJ databases">
        <authorList>
            <person name="Alioto T."/>
            <person name="Alioto T."/>
        </authorList>
    </citation>
    <scope>NUCLEOTIDE SEQUENCE [LARGE SCALE GENOMIC DNA]</scope>
</reference>
<dbReference type="Proteomes" id="UP000386466">
    <property type="component" value="Unassembled WGS sequence"/>
</dbReference>
<accession>A0A485PM14</accession>